<dbReference type="InterPro" id="IPR025746">
    <property type="entry name" value="PilX_N_dom"/>
</dbReference>
<evidence type="ECO:0000313" key="3">
    <source>
        <dbReference type="EMBL" id="ACV35533.1"/>
    </source>
</evidence>
<evidence type="ECO:0000259" key="2">
    <source>
        <dbReference type="Pfam" id="PF14341"/>
    </source>
</evidence>
<reference evidence="3" key="2">
    <citation type="submission" date="2009-09" db="EMBL/GenBank/DDBJ databases">
        <title>Complete sequence of chromosome of Candidatus Accumulibacter phosphatis clade IIA str. UW-1.</title>
        <authorList>
            <consortium name="US DOE Joint Genome Institute"/>
            <person name="Martin H.G."/>
            <person name="Ivanova N."/>
            <person name="Kunin V."/>
            <person name="Warnecke F."/>
            <person name="Barry K."/>
            <person name="He S."/>
            <person name="Salamov A."/>
            <person name="Szeto E."/>
            <person name="Dalin E."/>
            <person name="Pangilinan J.L."/>
            <person name="Lapidus A."/>
            <person name="Lowry S."/>
            <person name="Kyrpides N.C."/>
            <person name="McMahon K.D."/>
            <person name="Hugenholtz P."/>
        </authorList>
    </citation>
    <scope>NUCLEOTIDE SEQUENCE [LARGE SCALE GENOMIC DNA]</scope>
    <source>
        <strain evidence="3">UW-1</strain>
    </source>
</reference>
<organism evidence="3">
    <name type="scientific">Accumulibacter regalis</name>
    <dbReference type="NCBI Taxonomy" id="522306"/>
    <lineage>
        <taxon>Bacteria</taxon>
        <taxon>Pseudomonadati</taxon>
        <taxon>Pseudomonadota</taxon>
        <taxon>Betaproteobacteria</taxon>
        <taxon>Candidatus Accumulibacter</taxon>
    </lineage>
</organism>
<name>C7RP51_ACCRE</name>
<dbReference type="STRING" id="522306.CAP2UW1_2242"/>
<dbReference type="AlphaFoldDB" id="C7RP51"/>
<dbReference type="HOGENOM" id="CLU_1656993_0_0_4"/>
<accession>C7RP51</accession>
<reference evidence="3" key="1">
    <citation type="submission" date="2009-08" db="EMBL/GenBank/DDBJ databases">
        <authorList>
            <consortium name="US DOE Joint Genome Institute"/>
            <person name="Lucas S."/>
            <person name="Copeland A."/>
            <person name="Lapidus A."/>
            <person name="Glavina del Rio T."/>
            <person name="Dalin E."/>
            <person name="Tice H."/>
            <person name="Bruce D."/>
            <person name="Barry K."/>
            <person name="Pitluck S."/>
            <person name="Lowry S."/>
            <person name="Larimer F."/>
            <person name="Land M."/>
            <person name="Hauser L."/>
            <person name="Kyrpides N."/>
            <person name="Ivanova N."/>
            <person name="McMahon K.D."/>
            <person name="Hugenholtz P."/>
        </authorList>
    </citation>
    <scope>NUCLEOTIDE SEQUENCE</scope>
    <source>
        <strain evidence="3">UW-1</strain>
    </source>
</reference>
<evidence type="ECO:0000256" key="1">
    <source>
        <dbReference type="SAM" id="Phobius"/>
    </source>
</evidence>
<protein>
    <recommendedName>
        <fullName evidence="2">Type 4 fimbrial biogenesis protein PilX N-terminal domain-containing protein</fullName>
    </recommendedName>
</protein>
<sequence length="159" mass="16866" precursor="true">MKRTVKSQTGVVLVTSLIMLVMMTLLVVSLVRTSVIELKIGGASQIAAQNLANAEAAIWAFMNAPNNRTGFVHGAAMDVDLSDDYDFSLPQFQHLREVTLTANELACGAAAGVGEGNMTGEKSPQAVYFDVRADARDGVFAGRTIVHQGVRALLKSCGP</sequence>
<keyword evidence="1" id="KW-0812">Transmembrane</keyword>
<keyword evidence="1" id="KW-1133">Transmembrane helix</keyword>
<dbReference type="EMBL" id="CP001715">
    <property type="protein sequence ID" value="ACV35533.1"/>
    <property type="molecule type" value="Genomic_DNA"/>
</dbReference>
<gene>
    <name evidence="3" type="ordered locus">CAP2UW1_2242</name>
</gene>
<feature type="transmembrane region" description="Helical" evidence="1">
    <location>
        <begin position="12"/>
        <end position="31"/>
    </location>
</feature>
<dbReference type="Pfam" id="PF14341">
    <property type="entry name" value="PilX_N"/>
    <property type="match status" value="1"/>
</dbReference>
<keyword evidence="1" id="KW-0472">Membrane</keyword>
<feature type="domain" description="Type 4 fimbrial biogenesis protein PilX N-terminal" evidence="2">
    <location>
        <begin position="10"/>
        <end position="58"/>
    </location>
</feature>
<proteinExistence type="predicted"/>
<dbReference type="OrthoDB" id="9866513at2"/>
<dbReference type="KEGG" id="app:CAP2UW1_2242"/>